<dbReference type="SUPFAM" id="SSF53271">
    <property type="entry name" value="PRTase-like"/>
    <property type="match status" value="1"/>
</dbReference>
<feature type="region of interest" description="Disordered" evidence="1">
    <location>
        <begin position="1"/>
        <end position="21"/>
    </location>
</feature>
<gene>
    <name evidence="3" type="ORF">PDMSB3_2458</name>
</gene>
<dbReference type="AlphaFoldDB" id="A0A5Q4ZGQ0"/>
<organism evidence="3 4">
    <name type="scientific">Paraburkholderia dioscoreae</name>
    <dbReference type="NCBI Taxonomy" id="2604047"/>
    <lineage>
        <taxon>Bacteria</taxon>
        <taxon>Pseudomonadati</taxon>
        <taxon>Pseudomonadota</taxon>
        <taxon>Betaproteobacteria</taxon>
        <taxon>Burkholderiales</taxon>
        <taxon>Burkholderiaceae</taxon>
        <taxon>Paraburkholderia</taxon>
    </lineage>
</organism>
<dbReference type="InterPro" id="IPR000836">
    <property type="entry name" value="PRTase_dom"/>
</dbReference>
<feature type="domain" description="Phosphoribosyltransferase" evidence="2">
    <location>
        <begin position="25"/>
        <end position="185"/>
    </location>
</feature>
<dbReference type="CDD" id="cd06223">
    <property type="entry name" value="PRTases_typeI"/>
    <property type="match status" value="1"/>
</dbReference>
<dbReference type="Gene3D" id="3.40.50.2020">
    <property type="match status" value="1"/>
</dbReference>
<keyword evidence="4" id="KW-1185">Reference proteome</keyword>
<dbReference type="Proteomes" id="UP000325811">
    <property type="component" value="Chromosome I"/>
</dbReference>
<evidence type="ECO:0000259" key="2">
    <source>
        <dbReference type="Pfam" id="PF00156"/>
    </source>
</evidence>
<evidence type="ECO:0000256" key="1">
    <source>
        <dbReference type="SAM" id="MobiDB-lite"/>
    </source>
</evidence>
<name>A0A5Q4ZGQ0_9BURK</name>
<dbReference type="GO" id="GO:0016757">
    <property type="term" value="F:glycosyltransferase activity"/>
    <property type="evidence" value="ECO:0007669"/>
    <property type="project" value="UniProtKB-KW"/>
</dbReference>
<evidence type="ECO:0000313" key="4">
    <source>
        <dbReference type="Proteomes" id="UP000325811"/>
    </source>
</evidence>
<dbReference type="EMBL" id="LR699553">
    <property type="protein sequence ID" value="VVD28914.1"/>
    <property type="molecule type" value="Genomic_DNA"/>
</dbReference>
<dbReference type="Pfam" id="PF00156">
    <property type="entry name" value="Pribosyltran"/>
    <property type="match status" value="1"/>
</dbReference>
<keyword evidence="3" id="KW-0328">Glycosyltransferase</keyword>
<dbReference type="Gene3D" id="3.30.1310.20">
    <property type="entry name" value="PRTase-like"/>
    <property type="match status" value="1"/>
</dbReference>
<accession>A0A5Q4ZGQ0</accession>
<protein>
    <submittedName>
        <fullName evidence="3">Putative phosphoribosyltransferase</fullName>
    </submittedName>
</protein>
<dbReference type="InterPro" id="IPR029057">
    <property type="entry name" value="PRTase-like"/>
</dbReference>
<dbReference type="RefSeq" id="WP_007181557.1">
    <property type="nucleotide sequence ID" value="NZ_LR699553.1"/>
</dbReference>
<reference evidence="3 4" key="1">
    <citation type="submission" date="2019-08" db="EMBL/GenBank/DDBJ databases">
        <authorList>
            <person name="Herpell B J."/>
        </authorList>
    </citation>
    <scope>NUCLEOTIDE SEQUENCE [LARGE SCALE GENOMIC DNA]</scope>
    <source>
        <strain evidence="4">Msb3</strain>
    </source>
</reference>
<proteinExistence type="predicted"/>
<sequence>MGRSGDAMNPDRMATAPPFSDRAEAGRMLARQLSEYAGRRDAIVLALPRGGVPVGYEVARVLGVELDVLIVRKLGVPHYPELAMGAIASGGALYLDEQTIRMAGVTQPEVVAVLDDERRELARREALYRGQRPPLNLEGRTAIVVDDGIATGSSVRVAIEALRTGKPARIVVAVPVAPESTAKRLAGLADEFVCTRPARHFDGVGPFYQDFGQTSDAEVCALLARAHQDIP</sequence>
<evidence type="ECO:0000313" key="3">
    <source>
        <dbReference type="EMBL" id="VVD28914.1"/>
    </source>
</evidence>
<dbReference type="KEGG" id="pdio:PDMSB3_2458"/>
<keyword evidence="3" id="KW-0808">Transferase</keyword>